<dbReference type="InterPro" id="IPR003838">
    <property type="entry name" value="ABC3_permease_C"/>
</dbReference>
<feature type="transmembrane region" description="Helical" evidence="7">
    <location>
        <begin position="462"/>
        <end position="484"/>
    </location>
</feature>
<feature type="transmembrane region" description="Helical" evidence="7">
    <location>
        <begin position="323"/>
        <end position="350"/>
    </location>
</feature>
<reference evidence="9" key="1">
    <citation type="submission" date="2020-05" db="EMBL/GenBank/DDBJ databases">
        <title>Phylogenomic resolution of chytrid fungi.</title>
        <authorList>
            <person name="Stajich J.E."/>
            <person name="Amses K."/>
            <person name="Simmons R."/>
            <person name="Seto K."/>
            <person name="Myers J."/>
            <person name="Bonds A."/>
            <person name="Quandt C.A."/>
            <person name="Barry K."/>
            <person name="Liu P."/>
            <person name="Grigoriev I."/>
            <person name="Longcore J.E."/>
            <person name="James T.Y."/>
        </authorList>
    </citation>
    <scope>NUCLEOTIDE SEQUENCE</scope>
    <source>
        <strain evidence="9">JEL0318</strain>
    </source>
</reference>
<keyword evidence="2" id="KW-1003">Cell membrane</keyword>
<evidence type="ECO:0000313" key="9">
    <source>
        <dbReference type="EMBL" id="KAJ3048749.1"/>
    </source>
</evidence>
<feature type="transmembrane region" description="Helical" evidence="7">
    <location>
        <begin position="370"/>
        <end position="391"/>
    </location>
</feature>
<evidence type="ECO:0000256" key="2">
    <source>
        <dbReference type="ARBA" id="ARBA00022475"/>
    </source>
</evidence>
<name>A0AAD5SA84_9FUNG</name>
<dbReference type="EMBL" id="JADGJD010000743">
    <property type="protein sequence ID" value="KAJ3048749.1"/>
    <property type="molecule type" value="Genomic_DNA"/>
</dbReference>
<dbReference type="AlphaFoldDB" id="A0AAD5SA84"/>
<feature type="domain" description="ABC3 transporter permease C-terminal" evidence="8">
    <location>
        <begin position="867"/>
        <end position="983"/>
    </location>
</feature>
<dbReference type="Proteomes" id="UP001212841">
    <property type="component" value="Unassembled WGS sequence"/>
</dbReference>
<comment type="caution">
    <text evidence="9">The sequence shown here is derived from an EMBL/GenBank/DDBJ whole genome shotgun (WGS) entry which is preliminary data.</text>
</comment>
<dbReference type="Pfam" id="PF02687">
    <property type="entry name" value="FtsX"/>
    <property type="match status" value="2"/>
</dbReference>
<proteinExistence type="predicted"/>
<gene>
    <name evidence="9" type="ORF">HK097_010242</name>
</gene>
<feature type="transmembrane region" description="Helical" evidence="7">
    <location>
        <begin position="917"/>
        <end position="940"/>
    </location>
</feature>
<protein>
    <recommendedName>
        <fullName evidence="8">ABC3 transporter permease C-terminal domain-containing protein</fullName>
    </recommendedName>
</protein>
<dbReference type="PANTHER" id="PTHR32522:SF5">
    <property type="entry name" value="ABC3 TRANSPORTER PERMEASE PROTEIN DOMAIN-CONTAINING PROTEIN"/>
    <property type="match status" value="1"/>
</dbReference>
<keyword evidence="10" id="KW-1185">Reference proteome</keyword>
<evidence type="ECO:0000256" key="6">
    <source>
        <dbReference type="SAM" id="MobiDB-lite"/>
    </source>
</evidence>
<keyword evidence="3 7" id="KW-0812">Transmembrane</keyword>
<dbReference type="GO" id="GO:0005886">
    <property type="term" value="C:plasma membrane"/>
    <property type="evidence" value="ECO:0007669"/>
    <property type="project" value="UniProtKB-SubCell"/>
</dbReference>
<keyword evidence="5 7" id="KW-0472">Membrane</keyword>
<feature type="domain" description="ABC3 transporter permease C-terminal" evidence="8">
    <location>
        <begin position="283"/>
        <end position="401"/>
    </location>
</feature>
<evidence type="ECO:0000256" key="7">
    <source>
        <dbReference type="SAM" id="Phobius"/>
    </source>
</evidence>
<evidence type="ECO:0000256" key="3">
    <source>
        <dbReference type="ARBA" id="ARBA00022692"/>
    </source>
</evidence>
<feature type="transmembrane region" description="Helical" evidence="7">
    <location>
        <begin position="431"/>
        <end position="450"/>
    </location>
</feature>
<feature type="region of interest" description="Disordered" evidence="6">
    <location>
        <begin position="1"/>
        <end position="49"/>
    </location>
</feature>
<feature type="compositionally biased region" description="Low complexity" evidence="6">
    <location>
        <begin position="9"/>
        <end position="38"/>
    </location>
</feature>
<organism evidence="9 10">
    <name type="scientific">Rhizophlyctis rosea</name>
    <dbReference type="NCBI Taxonomy" id="64517"/>
    <lineage>
        <taxon>Eukaryota</taxon>
        <taxon>Fungi</taxon>
        <taxon>Fungi incertae sedis</taxon>
        <taxon>Chytridiomycota</taxon>
        <taxon>Chytridiomycota incertae sedis</taxon>
        <taxon>Chytridiomycetes</taxon>
        <taxon>Rhizophlyctidales</taxon>
        <taxon>Rhizophlyctidaceae</taxon>
        <taxon>Rhizophlyctis</taxon>
    </lineage>
</organism>
<dbReference type="PANTHER" id="PTHR32522">
    <property type="match status" value="1"/>
</dbReference>
<feature type="transmembrane region" description="Helical" evidence="7">
    <location>
        <begin position="521"/>
        <end position="540"/>
    </location>
</feature>
<evidence type="ECO:0000256" key="1">
    <source>
        <dbReference type="ARBA" id="ARBA00004651"/>
    </source>
</evidence>
<feature type="transmembrane region" description="Helical" evidence="7">
    <location>
        <begin position="952"/>
        <end position="976"/>
    </location>
</feature>
<evidence type="ECO:0000259" key="8">
    <source>
        <dbReference type="Pfam" id="PF02687"/>
    </source>
</evidence>
<feature type="transmembrane region" description="Helical" evidence="7">
    <location>
        <begin position="280"/>
        <end position="302"/>
    </location>
</feature>
<evidence type="ECO:0000256" key="5">
    <source>
        <dbReference type="ARBA" id="ARBA00023136"/>
    </source>
</evidence>
<evidence type="ECO:0000256" key="4">
    <source>
        <dbReference type="ARBA" id="ARBA00022989"/>
    </source>
</evidence>
<accession>A0AAD5SA84</accession>
<keyword evidence="4 7" id="KW-1133">Transmembrane helix</keyword>
<comment type="subcellular location">
    <subcellularLocation>
        <location evidence="1">Cell membrane</location>
        <topology evidence="1">Multi-pass membrane protein</topology>
    </subcellularLocation>
</comment>
<feature type="transmembrane region" description="Helical" evidence="7">
    <location>
        <begin position="863"/>
        <end position="884"/>
    </location>
</feature>
<sequence length="993" mass="108085">MTSPTVIPAAQSAQAAVGSGGFSASDSGGRDSGSSASGQFSPDMNGGVANGTIAEKATATAKAEAAVATSATSVDPLTIIPADLVNSLPPNAQDEIRKIASLDDNGDYAVSQNLFLKSLQSSPLSVTYEFTVIDAIESPYGKYPPKLGNVALLGYKSSEHLLHTFLNTTLRNDPNFKLAILALEAQRNAGSSNPTIDSDTFIAQLQGNVTLTDNVMSVIVIKEDAAKTYVKGQKARRRDIIGFSNDVAMAVGLDVKAEFVAPVWTVLESTATMQIYLQEAFFTVVVILSFLAVILIYSLLLTDVESKTFQYGMLRTLGLRHKNVMGLLICQAAFFAIPGISLGLLSAYLLHIPISHFLSSYASSPLPKTLSPTGIILGTCLGIILPLIGMLHPIRRALSKTLREALDLFHSTVNDTIVVVQRLEKIGMKPLEASVAAILFLFGFTVYYIVPLTFMLNEWGMFFRIMTVILLAMVLGSVLVGRVLQPSLEILIARVIVMPHDRPLTHIVLKNLASHGRRNRLTALMFTLCLAYIIFVAAMFNVQTASVKDLAEWTLGADVVARAPKWSVPLPEDKLRTYFEFAMSGTGGGSVIEGYSFLTFQLSYMDFTSGPTLSALMPINDPPSVKLYGVEPSLLDAVMLRYYDADNFDRTIEIPPTTPSGKETPNIFDALSLTLDPRAYGMSSDDEQLPPPQIVNRKTWGVNRYSKNRTELYTEAIPIIISSGMKTSAQIYLNSLTKLTLGYYNGGPYRVDKTFLCKPIALLEKLPGFLDIGSRSGWNAPIFVSMGQYEKLMRLVQNETKQEVMERSPKEVVYVRVREGATKAEVDAVAADLVTVIGDGEVKVTTALDETGSTGVATGYITVIFYIVSAVGVLFSFFVLWLSFTANIHENAWEFGVLRSIGFPVSSVIKVYIYESLCIMIASTMIGTAVGLLVALAVTLQLNLWTQLPFHFYFPTVLYCCTVAASFVVSLLGSYLPARNRAREKIAVILKGE</sequence>
<evidence type="ECO:0000313" key="10">
    <source>
        <dbReference type="Proteomes" id="UP001212841"/>
    </source>
</evidence>